<sequence length="251" mass="27186">MTSIDGATTMIREPQILACSGVLFPPAGFRHVGVQIWQARQLAGVRKPRMCLIATAVGDSREHIDGWCARAASFGDTDLSFLQLFTQPNVKDVRAHLLAQDVIFVSGGSVVNLLAVWRAHRLDEILRECWEKGVVLAGQSAGSLCWHAGGVTDSFGDDLDALDDGLDFLPFSNGVHDDLGDQPRRARFRESVAHGTLPAGYATEDGVALHYVGTGLHEVVSVLPDRNAWFVEGDGEGGMREQALPARCWVP</sequence>
<dbReference type="Gene3D" id="3.40.50.880">
    <property type="match status" value="1"/>
</dbReference>
<dbReference type="CDD" id="cd03146">
    <property type="entry name" value="GAT1_Peptidase_E"/>
    <property type="match status" value="1"/>
</dbReference>
<dbReference type="InterPro" id="IPR005320">
    <property type="entry name" value="Peptidase_S51"/>
</dbReference>
<accession>A0A4V2Y8L7</accession>
<proteinExistence type="inferred from homology"/>
<keyword evidence="4" id="KW-0720">Serine protease</keyword>
<evidence type="ECO:0000256" key="2">
    <source>
        <dbReference type="ARBA" id="ARBA00022670"/>
    </source>
</evidence>
<name>A0A4V2Y8L7_9ACTN</name>
<dbReference type="AlphaFoldDB" id="A0A4V2Y8L7"/>
<evidence type="ECO:0000256" key="3">
    <source>
        <dbReference type="ARBA" id="ARBA00022801"/>
    </source>
</evidence>
<dbReference type="PANTHER" id="PTHR20842:SF0">
    <property type="entry name" value="ALPHA-ASPARTYL DIPEPTIDASE"/>
    <property type="match status" value="1"/>
</dbReference>
<reference evidence="5 6" key="1">
    <citation type="submission" date="2019-03" db="EMBL/GenBank/DDBJ databases">
        <title>Draft genome sequences of novel Actinobacteria.</title>
        <authorList>
            <person name="Sahin N."/>
            <person name="Ay H."/>
            <person name="Saygin H."/>
        </authorList>
    </citation>
    <scope>NUCLEOTIDE SEQUENCE [LARGE SCALE GENOMIC DNA]</scope>
    <source>
        <strain evidence="5 6">KC310</strain>
    </source>
</reference>
<dbReference type="PANTHER" id="PTHR20842">
    <property type="entry name" value="PROTEASE S51 ALPHA-ASPARTYL DIPEPTIDASE"/>
    <property type="match status" value="1"/>
</dbReference>
<dbReference type="SUPFAM" id="SSF52317">
    <property type="entry name" value="Class I glutamine amidotransferase-like"/>
    <property type="match status" value="1"/>
</dbReference>
<evidence type="ECO:0000313" key="6">
    <source>
        <dbReference type="Proteomes" id="UP000295258"/>
    </source>
</evidence>
<comment type="caution">
    <text evidence="5">The sequence shown here is derived from an EMBL/GenBank/DDBJ whole genome shotgun (WGS) entry which is preliminary data.</text>
</comment>
<organism evidence="5 6">
    <name type="scientific">Nonomuraea deserti</name>
    <dbReference type="NCBI Taxonomy" id="1848322"/>
    <lineage>
        <taxon>Bacteria</taxon>
        <taxon>Bacillati</taxon>
        <taxon>Actinomycetota</taxon>
        <taxon>Actinomycetes</taxon>
        <taxon>Streptosporangiales</taxon>
        <taxon>Streptosporangiaceae</taxon>
        <taxon>Nonomuraea</taxon>
    </lineage>
</organism>
<gene>
    <name evidence="5" type="ORF">E1292_38430</name>
</gene>
<keyword evidence="6" id="KW-1185">Reference proteome</keyword>
<comment type="similarity">
    <text evidence="1">Belongs to the peptidase S51 family.</text>
</comment>
<dbReference type="GO" id="GO:0006508">
    <property type="term" value="P:proteolysis"/>
    <property type="evidence" value="ECO:0007669"/>
    <property type="project" value="UniProtKB-KW"/>
</dbReference>
<evidence type="ECO:0000256" key="1">
    <source>
        <dbReference type="ARBA" id="ARBA00006534"/>
    </source>
</evidence>
<dbReference type="Proteomes" id="UP000295258">
    <property type="component" value="Unassembled WGS sequence"/>
</dbReference>
<keyword evidence="3" id="KW-0378">Hydrolase</keyword>
<dbReference type="InterPro" id="IPR029062">
    <property type="entry name" value="Class_I_gatase-like"/>
</dbReference>
<dbReference type="Pfam" id="PF03575">
    <property type="entry name" value="Peptidase_S51"/>
    <property type="match status" value="1"/>
</dbReference>
<protein>
    <submittedName>
        <fullName evidence="5">Peptidase E</fullName>
    </submittedName>
</protein>
<evidence type="ECO:0000313" key="5">
    <source>
        <dbReference type="EMBL" id="TDC96455.1"/>
    </source>
</evidence>
<evidence type="ECO:0000256" key="4">
    <source>
        <dbReference type="ARBA" id="ARBA00022825"/>
    </source>
</evidence>
<dbReference type="GO" id="GO:0008236">
    <property type="term" value="F:serine-type peptidase activity"/>
    <property type="evidence" value="ECO:0007669"/>
    <property type="project" value="UniProtKB-KW"/>
</dbReference>
<dbReference type="EMBL" id="SMKO01000164">
    <property type="protein sequence ID" value="TDC96455.1"/>
    <property type="molecule type" value="Genomic_DNA"/>
</dbReference>
<keyword evidence="2" id="KW-0645">Protease</keyword>